<dbReference type="InterPro" id="IPR021443">
    <property type="entry name" value="DUF3093"/>
</dbReference>
<dbReference type="Proteomes" id="UP000195913">
    <property type="component" value="Unassembled WGS sequence"/>
</dbReference>
<name>A0A1R4GNV2_9MICC</name>
<reference evidence="2 3" key="1">
    <citation type="submission" date="2017-02" db="EMBL/GenBank/DDBJ databases">
        <authorList>
            <person name="Peterson S.W."/>
        </authorList>
    </citation>
    <scope>NUCLEOTIDE SEQUENCE [LARGE SCALE GENOMIC DNA]</scope>
    <source>
        <strain evidence="2 3">B Ar 00.02</strain>
    </source>
</reference>
<evidence type="ECO:0000256" key="1">
    <source>
        <dbReference type="SAM" id="Phobius"/>
    </source>
</evidence>
<gene>
    <name evidence="2" type="ORF">FM101_12095</name>
</gene>
<keyword evidence="1" id="KW-0472">Membrane</keyword>
<dbReference type="EMBL" id="FUHW01000038">
    <property type="protein sequence ID" value="SJM69861.1"/>
    <property type="molecule type" value="Genomic_DNA"/>
</dbReference>
<proteinExistence type="predicted"/>
<evidence type="ECO:0000313" key="2">
    <source>
        <dbReference type="EMBL" id="SJM69861.1"/>
    </source>
</evidence>
<sequence>MWILVVGTGFAGTAMVLPINLNVSIVVGIVVFFAVGIALLTLTPTISLTQDWFKVGRASIECRYIGEVSAHRGDDATFERGPALNGTAYLCLRGWIDPVVKLEIVDPLDATPYWLASTRRPEELLRALQQTARA</sequence>
<feature type="transmembrane region" description="Helical" evidence="1">
    <location>
        <begin position="26"/>
        <end position="48"/>
    </location>
</feature>
<organism evidence="2 3">
    <name type="scientific">Arthrobacter rhombi</name>
    <dbReference type="NCBI Taxonomy" id="71253"/>
    <lineage>
        <taxon>Bacteria</taxon>
        <taxon>Bacillati</taxon>
        <taxon>Actinomycetota</taxon>
        <taxon>Actinomycetes</taxon>
        <taxon>Micrococcales</taxon>
        <taxon>Micrococcaceae</taxon>
        <taxon>Arthrobacter</taxon>
    </lineage>
</organism>
<dbReference type="Pfam" id="PF11292">
    <property type="entry name" value="DUF3093"/>
    <property type="match status" value="1"/>
</dbReference>
<dbReference type="AlphaFoldDB" id="A0A1R4GNV2"/>
<accession>A0A1R4GNV2</accession>
<keyword evidence="1" id="KW-0812">Transmembrane</keyword>
<protein>
    <submittedName>
        <fullName evidence="2">Membrane protein</fullName>
    </submittedName>
</protein>
<keyword evidence="1" id="KW-1133">Transmembrane helix</keyword>
<evidence type="ECO:0000313" key="3">
    <source>
        <dbReference type="Proteomes" id="UP000195913"/>
    </source>
</evidence>
<keyword evidence="3" id="KW-1185">Reference proteome</keyword>